<dbReference type="InterPro" id="IPR036286">
    <property type="entry name" value="LexA/Signal_pep-like_sf"/>
</dbReference>
<dbReference type="Proteomes" id="UP000319175">
    <property type="component" value="Unassembled WGS sequence"/>
</dbReference>
<dbReference type="Gene3D" id="1.10.260.40">
    <property type="entry name" value="lambda repressor-like DNA-binding domains"/>
    <property type="match status" value="1"/>
</dbReference>
<accession>A0A501QMJ7</accession>
<dbReference type="AlphaFoldDB" id="A0A501QMJ7"/>
<name>A0A501QMJ7_9FLAO</name>
<proteinExistence type="predicted"/>
<sequence length="270" mass="31132">MKLMCRQFLKVDFLTDFMNLILSLDKVTIHFANIQENKSQNAISVISRLKKALKIKTDIELSEFLNIKPNTISTWKKRDSVDFDSIITICELYELDLNEIFLNKKKIGAYTNHTPLISREVQFQYAKGNDNVSLLDILPKYSFPFIIADDSRVFQVVSNNMFPIIDENSFVVCEKIDIDQIENDSIIVFVSGEKGLFINRVAKSTYDDSVFVLSNENDFYSSTKLNISEISEAWVVRGILSYDINNANKFKFINESIKKINKFLDNAKVK</sequence>
<keyword evidence="3" id="KW-1185">Reference proteome</keyword>
<dbReference type="EMBL" id="VFJE01000047">
    <property type="protein sequence ID" value="TPD73471.1"/>
    <property type="molecule type" value="Genomic_DNA"/>
</dbReference>
<dbReference type="GO" id="GO:0003677">
    <property type="term" value="F:DNA binding"/>
    <property type="evidence" value="ECO:0007669"/>
    <property type="project" value="InterPro"/>
</dbReference>
<gene>
    <name evidence="2" type="ORF">FJA49_00905</name>
</gene>
<dbReference type="GO" id="GO:0045892">
    <property type="term" value="P:negative regulation of DNA-templated transcription"/>
    <property type="evidence" value="ECO:0007669"/>
    <property type="project" value="InterPro"/>
</dbReference>
<evidence type="ECO:0000313" key="3">
    <source>
        <dbReference type="Proteomes" id="UP000319175"/>
    </source>
</evidence>
<comment type="caution">
    <text evidence="2">The sequence shown here is derived from an EMBL/GenBank/DDBJ whole genome shotgun (WGS) entry which is preliminary data.</text>
</comment>
<dbReference type="InterPro" id="IPR010744">
    <property type="entry name" value="Phage_CI_N"/>
</dbReference>
<protein>
    <recommendedName>
        <fullName evidence="1">Bacteriophage CI repressor N-terminal domain-containing protein</fullName>
    </recommendedName>
</protein>
<feature type="domain" description="Bacteriophage CI repressor N-terminal" evidence="1">
    <location>
        <begin position="45"/>
        <end position="105"/>
    </location>
</feature>
<evidence type="ECO:0000259" key="1">
    <source>
        <dbReference type="Pfam" id="PF07022"/>
    </source>
</evidence>
<dbReference type="Pfam" id="PF07022">
    <property type="entry name" value="Phage_CI_repr"/>
    <property type="match status" value="1"/>
</dbReference>
<evidence type="ECO:0000313" key="2">
    <source>
        <dbReference type="EMBL" id="TPD73471.1"/>
    </source>
</evidence>
<dbReference type="SUPFAM" id="SSF51306">
    <property type="entry name" value="LexA/Signal peptidase"/>
    <property type="match status" value="1"/>
</dbReference>
<organism evidence="2 3">
    <name type="scientific">Flavobacterium microcysteis</name>
    <dbReference type="NCBI Taxonomy" id="2596891"/>
    <lineage>
        <taxon>Bacteria</taxon>
        <taxon>Pseudomonadati</taxon>
        <taxon>Bacteroidota</taxon>
        <taxon>Flavobacteriia</taxon>
        <taxon>Flavobacteriales</taxon>
        <taxon>Flavobacteriaceae</taxon>
        <taxon>Flavobacterium</taxon>
    </lineage>
</organism>
<reference evidence="2 3" key="1">
    <citation type="submission" date="2019-06" db="EMBL/GenBank/DDBJ databases">
        <title>Flavobacterium sp. MaA-Y11 from geoumgang.</title>
        <authorList>
            <person name="Jeong S."/>
        </authorList>
    </citation>
    <scope>NUCLEOTIDE SEQUENCE [LARGE SCALE GENOMIC DNA]</scope>
    <source>
        <strain evidence="2 3">MaA-Y11</strain>
    </source>
</reference>
<dbReference type="InterPro" id="IPR010982">
    <property type="entry name" value="Lambda_DNA-bd_dom_sf"/>
</dbReference>
<reference evidence="2 3" key="2">
    <citation type="submission" date="2019-06" db="EMBL/GenBank/DDBJ databases">
        <authorList>
            <person name="Seo Y."/>
        </authorList>
    </citation>
    <scope>NUCLEOTIDE SEQUENCE [LARGE SCALE GENOMIC DNA]</scope>
    <source>
        <strain evidence="2 3">MaA-Y11</strain>
    </source>
</reference>